<sequence>MDSDHHRRKRSPILSRRKLLLPCLSFFAFLVFVSPDCSFPLPPVPSSSLPSSFSTSRSLLQRLGRPDRSIRPPRLLVRDRVLFPDHVLLLVDSLLCPSHLLDCVYSGLTFSNSSEDERRRDLVLVEAALSVDGYGETGSVVRCPLPTPNSSFSPAADLRWRGGRDQDGRPSGVADAVLHNWEKLVYEAVVDGDTAVVFVKGLNLRPHRRSDPSPFTCHFGLKGEMTKAVSAAQEVIRCLLPRSVREANPAETLGDRVMIGVSHGSGRRAPVRDLIPSVARLVVSNRYSQERILRRKNRLCACTMVWNQAQFLREWILYHAWLGIERWFIYDNNSDDSTGEVIEELDSRGYNITRHSWPWIKTQEAGFSHCSLRAREECEWVGFFDVDEFFYLPYPTRNHKTLGIPGRGSLKSMVANISSSRKVAEIRTSCHSFGPSGLTARPPLGVTVGYTCRMQQPERHKSIVRTDAVDLSLLNEVHHFRLRDGYRYVNMPESVALVNHYKYQAWETFRSKFFRRVSTYVADWREHQNAGSKDRAPGLGTEAIEPADWRLRFCEVWDTQLRDFVMDNLAEPSTRTLPWQMIPPPPPPPVVVV</sequence>
<organism evidence="1 2">
    <name type="scientific">Melastoma candidum</name>
    <dbReference type="NCBI Taxonomy" id="119954"/>
    <lineage>
        <taxon>Eukaryota</taxon>
        <taxon>Viridiplantae</taxon>
        <taxon>Streptophyta</taxon>
        <taxon>Embryophyta</taxon>
        <taxon>Tracheophyta</taxon>
        <taxon>Spermatophyta</taxon>
        <taxon>Magnoliopsida</taxon>
        <taxon>eudicotyledons</taxon>
        <taxon>Gunneridae</taxon>
        <taxon>Pentapetalae</taxon>
        <taxon>rosids</taxon>
        <taxon>malvids</taxon>
        <taxon>Myrtales</taxon>
        <taxon>Melastomataceae</taxon>
        <taxon>Melastomatoideae</taxon>
        <taxon>Melastomateae</taxon>
        <taxon>Melastoma</taxon>
    </lineage>
</organism>
<gene>
    <name evidence="1" type="ORF">MLD38_003234</name>
</gene>
<name>A0ACB9S258_9MYRT</name>
<comment type="caution">
    <text evidence="1">The sequence shown here is derived from an EMBL/GenBank/DDBJ whole genome shotgun (WGS) entry which is preliminary data.</text>
</comment>
<protein>
    <submittedName>
        <fullName evidence="1">Uncharacterized protein</fullName>
    </submittedName>
</protein>
<evidence type="ECO:0000313" key="2">
    <source>
        <dbReference type="Proteomes" id="UP001057402"/>
    </source>
</evidence>
<evidence type="ECO:0000313" key="1">
    <source>
        <dbReference type="EMBL" id="KAI4385179.1"/>
    </source>
</evidence>
<dbReference type="EMBL" id="CM042881">
    <property type="protein sequence ID" value="KAI4385179.1"/>
    <property type="molecule type" value="Genomic_DNA"/>
</dbReference>
<keyword evidence="2" id="KW-1185">Reference proteome</keyword>
<dbReference type="Proteomes" id="UP001057402">
    <property type="component" value="Chromosome 2"/>
</dbReference>
<accession>A0ACB9S258</accession>
<reference evidence="2" key="1">
    <citation type="journal article" date="2023" name="Front. Plant Sci.">
        <title>Chromosomal-level genome assembly of Melastoma candidum provides insights into trichome evolution.</title>
        <authorList>
            <person name="Zhong Y."/>
            <person name="Wu W."/>
            <person name="Sun C."/>
            <person name="Zou P."/>
            <person name="Liu Y."/>
            <person name="Dai S."/>
            <person name="Zhou R."/>
        </authorList>
    </citation>
    <scope>NUCLEOTIDE SEQUENCE [LARGE SCALE GENOMIC DNA]</scope>
</reference>
<proteinExistence type="predicted"/>